<dbReference type="InterPro" id="IPR021836">
    <property type="entry name" value="DUF3429"/>
</dbReference>
<keyword evidence="1" id="KW-0472">Membrane</keyword>
<evidence type="ECO:0000313" key="3">
    <source>
        <dbReference type="Proteomes" id="UP000439994"/>
    </source>
</evidence>
<dbReference type="Proteomes" id="UP000439994">
    <property type="component" value="Unassembled WGS sequence"/>
</dbReference>
<keyword evidence="1" id="KW-0812">Transmembrane</keyword>
<evidence type="ECO:0000256" key="1">
    <source>
        <dbReference type="SAM" id="Phobius"/>
    </source>
</evidence>
<comment type="caution">
    <text evidence="2">The sequence shown here is derived from an EMBL/GenBank/DDBJ whole genome shotgun (WGS) entry which is preliminary data.</text>
</comment>
<evidence type="ECO:0000313" key="2">
    <source>
        <dbReference type="EMBL" id="MUH72480.1"/>
    </source>
</evidence>
<protein>
    <submittedName>
        <fullName evidence="2">DUF3429 family protein</fullName>
    </submittedName>
</protein>
<dbReference type="OrthoDB" id="8591832at2"/>
<keyword evidence="1" id="KW-1133">Transmembrane helix</keyword>
<accession>A0A6N8FBV4</accession>
<sequence length="161" mass="18024">MNTVSNESTIDDSLKSTVTLFGYGGLIPFLYFALCAWFPNLNLVGGDPLFIFRMYSTVILSFLAGSLWVFGLLAGQYQQQVKVRSRSLIWSAILLSILAWGNIFIVGKAALFVGGLLFLVVWQIEQKTELTKCYPTWYTDLRAKLSMSVAALHIIIWLTVS</sequence>
<name>A0A6N8FBV4_9GAMM</name>
<feature type="transmembrane region" description="Helical" evidence="1">
    <location>
        <begin position="20"/>
        <end position="38"/>
    </location>
</feature>
<keyword evidence="3" id="KW-1185">Reference proteome</keyword>
<organism evidence="2 3">
    <name type="scientific">Psychrosphaera haliotis</name>
    <dbReference type="NCBI Taxonomy" id="555083"/>
    <lineage>
        <taxon>Bacteria</taxon>
        <taxon>Pseudomonadati</taxon>
        <taxon>Pseudomonadota</taxon>
        <taxon>Gammaproteobacteria</taxon>
        <taxon>Alteromonadales</taxon>
        <taxon>Pseudoalteromonadaceae</taxon>
        <taxon>Psychrosphaera</taxon>
    </lineage>
</organism>
<proteinExistence type="predicted"/>
<dbReference type="AlphaFoldDB" id="A0A6N8FBV4"/>
<dbReference type="RefSeq" id="WP_155695653.1">
    <property type="nucleotide sequence ID" value="NZ_WOCD01000003.1"/>
</dbReference>
<feature type="transmembrane region" description="Helical" evidence="1">
    <location>
        <begin position="143"/>
        <end position="160"/>
    </location>
</feature>
<feature type="transmembrane region" description="Helical" evidence="1">
    <location>
        <begin position="89"/>
        <end position="122"/>
    </location>
</feature>
<dbReference type="Pfam" id="PF11911">
    <property type="entry name" value="DUF3429"/>
    <property type="match status" value="1"/>
</dbReference>
<reference evidence="2 3" key="1">
    <citation type="submission" date="2019-11" db="EMBL/GenBank/DDBJ databases">
        <title>P. haliotis isolates from Z. marina roots.</title>
        <authorList>
            <person name="Cohen M."/>
            <person name="Jospin G."/>
            <person name="Eisen J.A."/>
            <person name="Coil D.A."/>
        </authorList>
    </citation>
    <scope>NUCLEOTIDE SEQUENCE [LARGE SCALE GENOMIC DNA]</scope>
    <source>
        <strain evidence="2 3">UCD-MCMsp1aY</strain>
    </source>
</reference>
<feature type="transmembrane region" description="Helical" evidence="1">
    <location>
        <begin position="50"/>
        <end position="77"/>
    </location>
</feature>
<gene>
    <name evidence="2" type="ORF">GNP35_08275</name>
</gene>
<dbReference type="EMBL" id="WOCD01000003">
    <property type="protein sequence ID" value="MUH72480.1"/>
    <property type="molecule type" value="Genomic_DNA"/>
</dbReference>